<evidence type="ECO:0000313" key="2">
    <source>
        <dbReference type="EMBL" id="KAL2509268.1"/>
    </source>
</evidence>
<dbReference type="Proteomes" id="UP001604277">
    <property type="component" value="Unassembled WGS sequence"/>
</dbReference>
<dbReference type="PROSITE" id="PS51257">
    <property type="entry name" value="PROKAR_LIPOPROTEIN"/>
    <property type="match status" value="1"/>
</dbReference>
<dbReference type="AlphaFoldDB" id="A0ABD1T9Q7"/>
<proteinExistence type="predicted"/>
<keyword evidence="1" id="KW-0812">Transmembrane</keyword>
<organism evidence="2 3">
    <name type="scientific">Forsythia ovata</name>
    <dbReference type="NCBI Taxonomy" id="205694"/>
    <lineage>
        <taxon>Eukaryota</taxon>
        <taxon>Viridiplantae</taxon>
        <taxon>Streptophyta</taxon>
        <taxon>Embryophyta</taxon>
        <taxon>Tracheophyta</taxon>
        <taxon>Spermatophyta</taxon>
        <taxon>Magnoliopsida</taxon>
        <taxon>eudicotyledons</taxon>
        <taxon>Gunneridae</taxon>
        <taxon>Pentapetalae</taxon>
        <taxon>asterids</taxon>
        <taxon>lamiids</taxon>
        <taxon>Lamiales</taxon>
        <taxon>Oleaceae</taxon>
        <taxon>Forsythieae</taxon>
        <taxon>Forsythia</taxon>
    </lineage>
</organism>
<evidence type="ECO:0000256" key="1">
    <source>
        <dbReference type="SAM" id="Phobius"/>
    </source>
</evidence>
<dbReference type="EMBL" id="JBFOLJ010000009">
    <property type="protein sequence ID" value="KAL2509268.1"/>
    <property type="molecule type" value="Genomic_DNA"/>
</dbReference>
<protein>
    <submittedName>
        <fullName evidence="2">Uncharacterized protein</fullName>
    </submittedName>
</protein>
<evidence type="ECO:0000313" key="3">
    <source>
        <dbReference type="Proteomes" id="UP001604277"/>
    </source>
</evidence>
<sequence length="121" mass="13006">MDYRNKVLAWRNSLSSSSKLVYFVVVPLILVSGCVVILNQEPANWFSSSSTSFSWPPSASSGASVSIVNVSGFQQFSSLPPAGHALLAQQLVVLNEESVTSTGLRKKYSNLERIEAGLAQA</sequence>
<reference evidence="3" key="1">
    <citation type="submission" date="2024-07" db="EMBL/GenBank/DDBJ databases">
        <title>Two chromosome-level genome assemblies of Korean endemic species Abeliophyllum distichum and Forsythia ovata (Oleaceae).</title>
        <authorList>
            <person name="Jang H."/>
        </authorList>
    </citation>
    <scope>NUCLEOTIDE SEQUENCE [LARGE SCALE GENOMIC DNA]</scope>
</reference>
<gene>
    <name evidence="2" type="ORF">Fot_32915</name>
</gene>
<name>A0ABD1T9Q7_9LAMI</name>
<comment type="caution">
    <text evidence="2">The sequence shown here is derived from an EMBL/GenBank/DDBJ whole genome shotgun (WGS) entry which is preliminary data.</text>
</comment>
<feature type="transmembrane region" description="Helical" evidence="1">
    <location>
        <begin position="20"/>
        <end position="38"/>
    </location>
</feature>
<keyword evidence="1" id="KW-0472">Membrane</keyword>
<accession>A0ABD1T9Q7</accession>
<keyword evidence="3" id="KW-1185">Reference proteome</keyword>
<keyword evidence="1" id="KW-1133">Transmembrane helix</keyword>